<keyword evidence="1" id="KW-0812">Transmembrane</keyword>
<dbReference type="EMBL" id="JBBEST010000003">
    <property type="protein sequence ID" value="MFM1346923.1"/>
    <property type="molecule type" value="Genomic_DNA"/>
</dbReference>
<accession>A0ABW9EYS3</accession>
<dbReference type="RefSeq" id="WP_408573532.1">
    <property type="nucleotide sequence ID" value="NZ_JBBEST010000003.1"/>
</dbReference>
<dbReference type="Proteomes" id="UP001629523">
    <property type="component" value="Unassembled WGS sequence"/>
</dbReference>
<evidence type="ECO:0000256" key="1">
    <source>
        <dbReference type="SAM" id="Phobius"/>
    </source>
</evidence>
<organism evidence="2 3">
    <name type="scientific">Yersinia proxima</name>
    <dbReference type="NCBI Taxonomy" id="2890316"/>
    <lineage>
        <taxon>Bacteria</taxon>
        <taxon>Pseudomonadati</taxon>
        <taxon>Pseudomonadota</taxon>
        <taxon>Gammaproteobacteria</taxon>
        <taxon>Enterobacterales</taxon>
        <taxon>Yersiniaceae</taxon>
        <taxon>Yersinia</taxon>
    </lineage>
</organism>
<evidence type="ECO:0000313" key="2">
    <source>
        <dbReference type="EMBL" id="MFM1346923.1"/>
    </source>
</evidence>
<feature type="transmembrane region" description="Helical" evidence="1">
    <location>
        <begin position="37"/>
        <end position="58"/>
    </location>
</feature>
<reference evidence="2 3" key="1">
    <citation type="journal article" date="2024" name="Infect. Genet. Evol.">
        <title>Characteristics and comparative genome analysis of Yersinia enterocolitica and related species associated with human infections in Switzerland 2019-2023.</title>
        <authorList>
            <person name="Stevens M.J.A."/>
            <person name="Horlbog J.A."/>
            <person name="Diethelm A."/>
            <person name="Stephan R."/>
            <person name="Nuesch-Inderbinen M."/>
        </authorList>
    </citation>
    <scope>NUCLEOTIDE SEQUENCE [LARGE SCALE GENOMIC DNA]</scope>
    <source>
        <strain evidence="2 3">N20-0302</strain>
    </source>
</reference>
<protein>
    <recommendedName>
        <fullName evidence="4">Phage abortive infection protein</fullName>
    </recommendedName>
</protein>
<keyword evidence="1" id="KW-0472">Membrane</keyword>
<evidence type="ECO:0008006" key="4">
    <source>
        <dbReference type="Google" id="ProtNLM"/>
    </source>
</evidence>
<comment type="caution">
    <text evidence="2">The sequence shown here is derived from an EMBL/GenBank/DDBJ whole genome shotgun (WGS) entry which is preliminary data.</text>
</comment>
<keyword evidence="3" id="KW-1185">Reference proteome</keyword>
<sequence>MKLLFLFLFLILAPILPYAFFFSGKEISQSSADWGSFGSYLGGAYAMCSIAVLAYTLYLTQKNNISQTSLMNEQINLIRKEQKNNEMLTLIGFLKETYNNNFSINKLGGIYPLESLDLLDQYVIDQINSFDAETIYYPDSFYNAVDNAIYRATRKYNVSLESETILFARILINLDELDDNDNEKYKKMISGLLTNQQRFWLESYAKRRSIEVKFYISKWHDFSAPTEKIQELLNNYEYGDEDRYNEE</sequence>
<name>A0ABW9EYS3_9GAMM</name>
<keyword evidence="1" id="KW-1133">Transmembrane helix</keyword>
<evidence type="ECO:0000313" key="3">
    <source>
        <dbReference type="Proteomes" id="UP001629523"/>
    </source>
</evidence>
<proteinExistence type="predicted"/>
<gene>
    <name evidence="2" type="ORF">WFP14_10170</name>
</gene>